<dbReference type="EMBL" id="QUMU01000002">
    <property type="protein sequence ID" value="REG36062.1"/>
    <property type="molecule type" value="Genomic_DNA"/>
</dbReference>
<keyword evidence="1" id="KW-0732">Signal</keyword>
<feature type="compositionally biased region" description="Polar residues" evidence="5">
    <location>
        <begin position="21"/>
        <end position="39"/>
    </location>
</feature>
<dbReference type="PRINTS" id="PR01185">
    <property type="entry name" value="INTEGRINA"/>
</dbReference>
<evidence type="ECO:0000256" key="1">
    <source>
        <dbReference type="ARBA" id="ARBA00022729"/>
    </source>
</evidence>
<keyword evidence="7" id="KW-1185">Reference proteome</keyword>
<proteinExistence type="predicted"/>
<dbReference type="PANTHER" id="PTHR23221">
    <property type="entry name" value="GLYCOSYLPHOSPHATIDYLINOSITOL PHOSPHOLIPASE D"/>
    <property type="match status" value="1"/>
</dbReference>
<evidence type="ECO:0000256" key="4">
    <source>
        <dbReference type="ARBA" id="ARBA00023180"/>
    </source>
</evidence>
<organism evidence="6 7">
    <name type="scientific">Archangium gephyra</name>
    <dbReference type="NCBI Taxonomy" id="48"/>
    <lineage>
        <taxon>Bacteria</taxon>
        <taxon>Pseudomonadati</taxon>
        <taxon>Myxococcota</taxon>
        <taxon>Myxococcia</taxon>
        <taxon>Myxococcales</taxon>
        <taxon>Cystobacterineae</taxon>
        <taxon>Archangiaceae</taxon>
        <taxon>Archangium</taxon>
    </lineage>
</organism>
<accession>A0ABX9K9H5</accession>
<dbReference type="InterPro" id="IPR013517">
    <property type="entry name" value="FG-GAP"/>
</dbReference>
<protein>
    <submittedName>
        <fullName evidence="6">Metal-binding protein</fullName>
    </submittedName>
</protein>
<feature type="region of interest" description="Disordered" evidence="5">
    <location>
        <begin position="18"/>
        <end position="40"/>
    </location>
</feature>
<comment type="caution">
    <text evidence="6">The sequence shown here is derived from an EMBL/GenBank/DDBJ whole genome shotgun (WGS) entry which is preliminary data.</text>
</comment>
<dbReference type="InterPro" id="IPR013519">
    <property type="entry name" value="Int_alpha_beta-p"/>
</dbReference>
<dbReference type="InterPro" id="IPR028994">
    <property type="entry name" value="Integrin_alpha_N"/>
</dbReference>
<dbReference type="Gene3D" id="2.130.10.130">
    <property type="entry name" value="Integrin alpha, N-terminal"/>
    <property type="match status" value="4"/>
</dbReference>
<dbReference type="InterPro" id="IPR021655">
    <property type="entry name" value="Put_metal-bd"/>
</dbReference>
<evidence type="ECO:0000256" key="2">
    <source>
        <dbReference type="ARBA" id="ARBA00022737"/>
    </source>
</evidence>
<reference evidence="6 7" key="1">
    <citation type="submission" date="2018-08" db="EMBL/GenBank/DDBJ databases">
        <title>Genomic Encyclopedia of Archaeal and Bacterial Type Strains, Phase II (KMG-II): from individual species to whole genera.</title>
        <authorList>
            <person name="Goeker M."/>
        </authorList>
    </citation>
    <scope>NUCLEOTIDE SEQUENCE [LARGE SCALE GENOMIC DNA]</scope>
    <source>
        <strain evidence="6 7">DSM 2261</strain>
    </source>
</reference>
<dbReference type="SUPFAM" id="SSF69318">
    <property type="entry name" value="Integrin alpha N-terminal domain"/>
    <property type="match status" value="2"/>
</dbReference>
<name>A0ABX9K9H5_9BACT</name>
<sequence length="949" mass="96865">MSQKRTSVVASLLASAALSSCSGSEQQEASKQEGPSTELATKKQSLECNLGSMSLADVPSLQRLGSSACGTQMGSALSSGDTDGDGKSDILVGAPAGNGAACLVRGNGLLDIRTVHSKLTGDVSARAGSSVLLGNFNSSGKAELLAGGPGFNSRGAVYAVDGNKLPAFVGADVFKYVGAAAGDDTGTALATGDLTGDGASDLVVGAPLSENNGGAAVAPSNSGIVYVVKNTGAAVANTNLYTTPIYRIQNLAPVISQTDLKAGTSVAVADLNGDGKGDLLVGVPGFDTASIPDAGAVFVFYGPLTGNRSLGGADARLVGTSPDSLAGSSLARVGDLDGDGKDELLVGAPGRGSQPGRVYLVSGGSLSGTVTLGSSKTFVGQPGDLAGTSVASGDFDGDGKADLLVGAPGDSGSQGAAFLIYGSQTLMPTQNLSSFTTFAGELAGDQAGRAVSSAGDFDGDGVADILVGAPGYSGGQGQVYLIKGNGPRSWYPDHDEDGFGDSGAVAMLDCVPPSIGHWADKAGDCEDSNPAINPDAAELCSTVGIDDNCDGQADDSTASDAPLWFKDADHDLHADIFTSLEQSCSAPGADWSRNEDRLGDECFEPGADEDPDSNEHALEACDTKDNNCNGEVDEGDGAVWYVDVDHDGFGSDTEFFPYRAGCSSVPRPGYVSNRADCNDRDASLNPNTPWYVDADGDGVGNSTDPVVRSCTRPAKGSKGEYVRDGSDCNDADNTVRPGYAEVCEDENGPQKDNNCNGTPDDTLAAPTWFKDEDGDGFGSAAQLGRFCGKPSKSSKETGDCNDSQPLSYPGNTEVCEIAPGGDRYTYVEQIDNDCDGDVNDPESNRLLWHGDGDRDNHRGSVFALWRCTNPSDRPGDVRGKYLLEDKPEDCNDADAGATVVKQWYPDSDHDGCGDPGAPGISSCYNPSGVCGGGGTTYVNVTGAACPPKP</sequence>
<evidence type="ECO:0000313" key="7">
    <source>
        <dbReference type="Proteomes" id="UP000256345"/>
    </source>
</evidence>
<keyword evidence="2" id="KW-0677">Repeat</keyword>
<dbReference type="Pfam" id="PF01839">
    <property type="entry name" value="FG-GAP"/>
    <property type="match status" value="6"/>
</dbReference>
<dbReference type="PANTHER" id="PTHR23221:SF7">
    <property type="entry name" value="PHOSPHATIDYLINOSITOL-GLYCAN-SPECIFIC PHOSPHOLIPASE D"/>
    <property type="match status" value="1"/>
</dbReference>
<dbReference type="Pfam" id="PF11617">
    <property type="entry name" value="Cu-binding_MopE"/>
    <property type="match status" value="6"/>
</dbReference>
<dbReference type="Proteomes" id="UP000256345">
    <property type="component" value="Unassembled WGS sequence"/>
</dbReference>
<dbReference type="PROSITE" id="PS51470">
    <property type="entry name" value="FG_GAP"/>
    <property type="match status" value="4"/>
</dbReference>
<evidence type="ECO:0000256" key="3">
    <source>
        <dbReference type="ARBA" id="ARBA00022801"/>
    </source>
</evidence>
<dbReference type="InterPro" id="IPR000413">
    <property type="entry name" value="Integrin_alpha"/>
</dbReference>
<keyword evidence="3" id="KW-0378">Hydrolase</keyword>
<dbReference type="PROSITE" id="PS51257">
    <property type="entry name" value="PROKAR_LIPOPROTEIN"/>
    <property type="match status" value="1"/>
</dbReference>
<evidence type="ECO:0000313" key="6">
    <source>
        <dbReference type="EMBL" id="REG36062.1"/>
    </source>
</evidence>
<gene>
    <name evidence="6" type="ORF">ATI61_102436</name>
</gene>
<dbReference type="SMART" id="SM00191">
    <property type="entry name" value="Int_alpha"/>
    <property type="match status" value="7"/>
</dbReference>
<evidence type="ECO:0000256" key="5">
    <source>
        <dbReference type="SAM" id="MobiDB-lite"/>
    </source>
</evidence>
<keyword evidence="4" id="KW-0325">Glycoprotein</keyword>